<feature type="transmembrane region" description="Helical" evidence="1">
    <location>
        <begin position="212"/>
        <end position="236"/>
    </location>
</feature>
<gene>
    <name evidence="3" type="ORF">NX784_18550</name>
</gene>
<dbReference type="EMBL" id="JANUGW010000014">
    <property type="protein sequence ID" value="MCS0583596.1"/>
    <property type="molecule type" value="Genomic_DNA"/>
</dbReference>
<dbReference type="PANTHER" id="PTHR39430">
    <property type="entry name" value="MEMBRANE-ASSOCIATED PROTEASE-RELATED"/>
    <property type="match status" value="1"/>
</dbReference>
<feature type="domain" description="CAAX prenyl protease 2/Lysostaphin resistance protein A-like" evidence="2">
    <location>
        <begin position="96"/>
        <end position="182"/>
    </location>
</feature>
<dbReference type="PANTHER" id="PTHR39430:SF1">
    <property type="entry name" value="PROTEASE"/>
    <property type="match status" value="1"/>
</dbReference>
<evidence type="ECO:0000313" key="3">
    <source>
        <dbReference type="EMBL" id="MCS0583596.1"/>
    </source>
</evidence>
<dbReference type="GO" id="GO:0008237">
    <property type="term" value="F:metallopeptidase activity"/>
    <property type="evidence" value="ECO:0007669"/>
    <property type="project" value="UniProtKB-KW"/>
</dbReference>
<evidence type="ECO:0000256" key="1">
    <source>
        <dbReference type="SAM" id="Phobius"/>
    </source>
</evidence>
<dbReference type="Proteomes" id="UP001204151">
    <property type="component" value="Unassembled WGS sequence"/>
</dbReference>
<keyword evidence="1" id="KW-0812">Transmembrane</keyword>
<keyword evidence="1" id="KW-0472">Membrane</keyword>
<protein>
    <submittedName>
        <fullName evidence="3">CPBP family intramembrane metalloprotease</fullName>
    </submittedName>
</protein>
<comment type="caution">
    <text evidence="3">The sequence shown here is derived from an EMBL/GenBank/DDBJ whole genome shotgun (WGS) entry which is preliminary data.</text>
</comment>
<feature type="transmembrane region" description="Helical" evidence="1">
    <location>
        <begin position="132"/>
        <end position="158"/>
    </location>
</feature>
<feature type="transmembrane region" description="Helical" evidence="1">
    <location>
        <begin position="93"/>
        <end position="111"/>
    </location>
</feature>
<feature type="transmembrane region" description="Helical" evidence="1">
    <location>
        <begin position="189"/>
        <end position="206"/>
    </location>
</feature>
<keyword evidence="3" id="KW-0482">Metalloprotease</keyword>
<keyword evidence="3" id="KW-0378">Hydrolase</keyword>
<dbReference type="RefSeq" id="WP_258818180.1">
    <property type="nucleotide sequence ID" value="NZ_JANUGW010000014.1"/>
</dbReference>
<evidence type="ECO:0000313" key="4">
    <source>
        <dbReference type="Proteomes" id="UP001204151"/>
    </source>
</evidence>
<reference evidence="3 4" key="1">
    <citation type="submission" date="2022-08" db="EMBL/GenBank/DDBJ databases">
        <title>Reclassification of Massilia species as members of the genera Telluria, Duganella, Pseudoduganella, Mokoshia gen. nov. and Zemynaea gen. nov. using orthogonal and non-orthogonal genome-based approaches.</title>
        <authorList>
            <person name="Bowman J.P."/>
        </authorList>
    </citation>
    <scope>NUCLEOTIDE SEQUENCE [LARGE SCALE GENOMIC DNA]</scope>
    <source>
        <strain evidence="3 4">JCM 31316</strain>
    </source>
</reference>
<organism evidence="3 4">
    <name type="scientific">Massilia pinisoli</name>
    <dbReference type="NCBI Taxonomy" id="1772194"/>
    <lineage>
        <taxon>Bacteria</taxon>
        <taxon>Pseudomonadati</taxon>
        <taxon>Pseudomonadota</taxon>
        <taxon>Betaproteobacteria</taxon>
        <taxon>Burkholderiales</taxon>
        <taxon>Oxalobacteraceae</taxon>
        <taxon>Telluria group</taxon>
        <taxon>Massilia</taxon>
    </lineage>
</organism>
<feature type="transmembrane region" description="Helical" evidence="1">
    <location>
        <begin position="33"/>
        <end position="49"/>
    </location>
</feature>
<keyword evidence="1" id="KW-1133">Transmembrane helix</keyword>
<keyword evidence="4" id="KW-1185">Reference proteome</keyword>
<evidence type="ECO:0000259" key="2">
    <source>
        <dbReference type="Pfam" id="PF02517"/>
    </source>
</evidence>
<dbReference type="Pfam" id="PF02517">
    <property type="entry name" value="Rce1-like"/>
    <property type="match status" value="1"/>
</dbReference>
<feature type="transmembrane region" description="Helical" evidence="1">
    <location>
        <begin position="58"/>
        <end position="81"/>
    </location>
</feature>
<accession>A0ABT1ZUL3</accession>
<dbReference type="InterPro" id="IPR003675">
    <property type="entry name" value="Rce1/LyrA-like_dom"/>
</dbReference>
<keyword evidence="3" id="KW-0645">Protease</keyword>
<proteinExistence type="predicted"/>
<sequence>MEHVKKINAWLFLPVLFAAKLWAAIYKGNTGPWNLAIMVTCALLLLLYAERHTVMRSIVWQGVLFISYIALVLYILFALGLRGKELSFVKSLIPYNLLPMFLINSFGAAVLEEIMFRKLLLRSLLKRMRPIYAIFLSSLIFYLCHFSIMATIIVSGIFYASIALRWNSLLLAIGMHTIYNFLGNMAISVSQVSVTIAGGLNAYQVLRGAASLSHFTFIVGYFTMIFAFDIVSGCVTKIKTRNKNRRACVAN</sequence>
<name>A0ABT1ZUL3_9BURK</name>